<evidence type="ECO:0000313" key="2">
    <source>
        <dbReference type="Proteomes" id="UP000245626"/>
    </source>
</evidence>
<sequence>PTVGHEEDPAKEQRTPRPPNAWILYRSQKYQEFREKTNSLASSSEAGKPKSQAEISRIISSMWQGESAETKQHYEALAEARKIAHQKTYPTYRYRP</sequence>
<protein>
    <submittedName>
        <fullName evidence="1">Uncharacterized protein</fullName>
    </submittedName>
</protein>
<dbReference type="Proteomes" id="UP000245626">
    <property type="component" value="Unassembled WGS sequence"/>
</dbReference>
<gene>
    <name evidence="1" type="ORF">IE53DRAFT_305790</name>
</gene>
<proteinExistence type="predicted"/>
<evidence type="ECO:0000313" key="1">
    <source>
        <dbReference type="EMBL" id="PWN51166.1"/>
    </source>
</evidence>
<organism evidence="1 2">
    <name type="scientific">Violaceomyces palustris</name>
    <dbReference type="NCBI Taxonomy" id="1673888"/>
    <lineage>
        <taxon>Eukaryota</taxon>
        <taxon>Fungi</taxon>
        <taxon>Dikarya</taxon>
        <taxon>Basidiomycota</taxon>
        <taxon>Ustilaginomycotina</taxon>
        <taxon>Ustilaginomycetes</taxon>
        <taxon>Violaceomycetales</taxon>
        <taxon>Violaceomycetaceae</taxon>
        <taxon>Violaceomyces</taxon>
    </lineage>
</organism>
<keyword evidence="2" id="KW-1185">Reference proteome</keyword>
<dbReference type="EMBL" id="KZ819865">
    <property type="protein sequence ID" value="PWN51166.1"/>
    <property type="molecule type" value="Genomic_DNA"/>
</dbReference>
<feature type="non-terminal residue" evidence="1">
    <location>
        <position position="1"/>
    </location>
</feature>
<reference evidence="1 2" key="1">
    <citation type="journal article" date="2018" name="Mol. Biol. Evol.">
        <title>Broad Genomic Sampling Reveals a Smut Pathogenic Ancestry of the Fungal Clade Ustilaginomycotina.</title>
        <authorList>
            <person name="Kijpornyongpan T."/>
            <person name="Mondo S.J."/>
            <person name="Barry K."/>
            <person name="Sandor L."/>
            <person name="Lee J."/>
            <person name="Lipzen A."/>
            <person name="Pangilinan J."/>
            <person name="LaButti K."/>
            <person name="Hainaut M."/>
            <person name="Henrissat B."/>
            <person name="Grigoriev I.V."/>
            <person name="Spatafora J.W."/>
            <person name="Aime M.C."/>
        </authorList>
    </citation>
    <scope>NUCLEOTIDE SEQUENCE [LARGE SCALE GENOMIC DNA]</scope>
    <source>
        <strain evidence="1 2">SA 807</strain>
    </source>
</reference>
<feature type="non-terminal residue" evidence="1">
    <location>
        <position position="96"/>
    </location>
</feature>
<accession>A0ACD0NZF7</accession>
<name>A0ACD0NZF7_9BASI</name>